<gene>
    <name evidence="1" type="ORF">FCM35_KLT03856</name>
</gene>
<sequence length="58" mass="6268">MKFCNRGEDGSLVDLTICKGSDIKRVTEGEGYSKPVKSTLCEIPGAGKESSRGKRGKY</sequence>
<organism evidence="1 2">
    <name type="scientific">Carex littledalei</name>
    <dbReference type="NCBI Taxonomy" id="544730"/>
    <lineage>
        <taxon>Eukaryota</taxon>
        <taxon>Viridiplantae</taxon>
        <taxon>Streptophyta</taxon>
        <taxon>Embryophyta</taxon>
        <taxon>Tracheophyta</taxon>
        <taxon>Spermatophyta</taxon>
        <taxon>Magnoliopsida</taxon>
        <taxon>Liliopsida</taxon>
        <taxon>Poales</taxon>
        <taxon>Cyperaceae</taxon>
        <taxon>Cyperoideae</taxon>
        <taxon>Cariceae</taxon>
        <taxon>Carex</taxon>
        <taxon>Carex subgen. Euthyceras</taxon>
    </lineage>
</organism>
<comment type="caution">
    <text evidence="1">The sequence shown here is derived from an EMBL/GenBank/DDBJ whole genome shotgun (WGS) entry which is preliminary data.</text>
</comment>
<evidence type="ECO:0000313" key="2">
    <source>
        <dbReference type="Proteomes" id="UP000623129"/>
    </source>
</evidence>
<keyword evidence="2" id="KW-1185">Reference proteome</keyword>
<dbReference type="EMBL" id="SWLB01000013">
    <property type="protein sequence ID" value="KAF3330502.1"/>
    <property type="molecule type" value="Genomic_DNA"/>
</dbReference>
<dbReference type="AlphaFoldDB" id="A0A833R1C3"/>
<accession>A0A833R1C3</accession>
<protein>
    <submittedName>
        <fullName evidence="1">Uncharacterized protein</fullName>
    </submittedName>
</protein>
<proteinExistence type="predicted"/>
<dbReference type="Proteomes" id="UP000623129">
    <property type="component" value="Unassembled WGS sequence"/>
</dbReference>
<dbReference type="OrthoDB" id="43580at2759"/>
<evidence type="ECO:0000313" key="1">
    <source>
        <dbReference type="EMBL" id="KAF3330502.1"/>
    </source>
</evidence>
<reference evidence="1" key="1">
    <citation type="submission" date="2020-01" db="EMBL/GenBank/DDBJ databases">
        <title>Genome sequence of Kobresia littledalei, the first chromosome-level genome in the family Cyperaceae.</title>
        <authorList>
            <person name="Qu G."/>
        </authorList>
    </citation>
    <scope>NUCLEOTIDE SEQUENCE</scope>
    <source>
        <strain evidence="1">C.B.Clarke</strain>
        <tissue evidence="1">Leaf</tissue>
    </source>
</reference>
<name>A0A833R1C3_9POAL</name>